<gene>
    <name evidence="7" type="ORF">SAMN05216593_108214</name>
</gene>
<dbReference type="PANTHER" id="PTHR30332">
    <property type="entry name" value="PROBABLE GENERAL SECRETION PATHWAY PROTEIN D"/>
    <property type="match status" value="1"/>
</dbReference>
<reference evidence="7 8" key="1">
    <citation type="submission" date="2016-11" db="EMBL/GenBank/DDBJ databases">
        <authorList>
            <person name="Jaros S."/>
            <person name="Januszkiewicz K."/>
            <person name="Wedrychowicz H."/>
        </authorList>
    </citation>
    <scope>NUCLEOTIDE SEQUENCE [LARGE SCALE GENOMIC DNA]</scope>
    <source>
        <strain evidence="7 8">LMG 26898</strain>
    </source>
</reference>
<dbReference type="AlphaFoldDB" id="A0A1M7P7J1"/>
<dbReference type="InterPro" id="IPR011514">
    <property type="entry name" value="Secretin_N_2"/>
</dbReference>
<evidence type="ECO:0000259" key="5">
    <source>
        <dbReference type="Pfam" id="PF00263"/>
    </source>
</evidence>
<name>A0A1M7P7J1_9PSED</name>
<dbReference type="Proteomes" id="UP000183983">
    <property type="component" value="Unassembled WGS sequence"/>
</dbReference>
<dbReference type="Pfam" id="PF07655">
    <property type="entry name" value="Secretin_N_2"/>
    <property type="match status" value="1"/>
</dbReference>
<dbReference type="InterPro" id="IPR050810">
    <property type="entry name" value="Bact_Secretion_Sys_Channel"/>
</dbReference>
<sequence>MTPLLKFGGLSLALLLISSCSMQRISESAKRADEVAEQASGYAAVSRNQLQPSPRDTVVFSDKPWVSTKPIVAKRGLPISADCELIYRPTSSVGINDIAQYITKECGVNVIVSPDALNPGSLSVGGSAPSASGNATTTATSNPESLSGLLPAGVVGGMPLTAMGYTRGNDFSASTISSLINGIKYSGKASGLLDLATSRLGLSWSYNHTERVIRVNYFETRSFDVYAFGDKQTIESTVRSGMNTSAGVGSGSSSGSSGGTSGTSGSGSGVSGDSGSNQSTKSTLESAILNDIAKSVGSMLSTSPAGRMFLSPSTGTLTVTDRPEVLARIDDFLNTTNNSITQQVLFNVKVFEVTLTDQDQLGLNWAAVYKSLSNKWGLSLSNNVAGISSNAISGSIGIVDTANSAFAGSNVIIQALAEQGRVSNVRSPSVTTLNLQPAPIQIGNVKGYIASTSTTNTSQVGSSTSQSPATITSGFNMTLLPRVMNENEMLVKIDINMSSKPDLQTFTSNGSSVQVPEYDAKSLSPKVKLRSGQTLILSGFDEMSENALKQGAGNPGFWGFGGSQIRTSTHTVLVVLITPILLGQATKNSYFDQVARSNIGSDEWAA</sequence>
<dbReference type="OrthoDB" id="6638496at2"/>
<keyword evidence="2" id="KW-0732">Signal</keyword>
<feature type="domain" description="Secretin N-terminal" evidence="6">
    <location>
        <begin position="220"/>
        <end position="315"/>
    </location>
</feature>
<dbReference type="NCBIfam" id="TIGR02520">
    <property type="entry name" value="pilus_B_mal_scr"/>
    <property type="match status" value="1"/>
</dbReference>
<feature type="compositionally biased region" description="Low complexity" evidence="4">
    <location>
        <begin position="122"/>
        <end position="141"/>
    </location>
</feature>
<feature type="region of interest" description="Disordered" evidence="4">
    <location>
        <begin position="241"/>
        <end position="280"/>
    </location>
</feature>
<feature type="region of interest" description="Disordered" evidence="4">
    <location>
        <begin position="122"/>
        <end position="145"/>
    </location>
</feature>
<dbReference type="GO" id="GO:0009297">
    <property type="term" value="P:pilus assembly"/>
    <property type="evidence" value="ECO:0007669"/>
    <property type="project" value="InterPro"/>
</dbReference>
<proteinExistence type="predicted"/>
<evidence type="ECO:0000313" key="7">
    <source>
        <dbReference type="EMBL" id="SHN12601.1"/>
    </source>
</evidence>
<dbReference type="GO" id="GO:0019867">
    <property type="term" value="C:outer membrane"/>
    <property type="evidence" value="ECO:0007669"/>
    <property type="project" value="InterPro"/>
</dbReference>
<evidence type="ECO:0000256" key="1">
    <source>
        <dbReference type="ARBA" id="ARBA00004370"/>
    </source>
</evidence>
<dbReference type="STRING" id="1190415.SAMN05216593_108214"/>
<evidence type="ECO:0000313" key="8">
    <source>
        <dbReference type="Proteomes" id="UP000183983"/>
    </source>
</evidence>
<dbReference type="InterPro" id="IPR004846">
    <property type="entry name" value="T2SS/T3SS_dom"/>
</dbReference>
<organism evidence="7 8">
    <name type="scientific">Pseudomonas asturiensis</name>
    <dbReference type="NCBI Taxonomy" id="1190415"/>
    <lineage>
        <taxon>Bacteria</taxon>
        <taxon>Pseudomonadati</taxon>
        <taxon>Pseudomonadota</taxon>
        <taxon>Gammaproteobacteria</taxon>
        <taxon>Pseudomonadales</taxon>
        <taxon>Pseudomonadaceae</taxon>
        <taxon>Pseudomonas</taxon>
    </lineage>
</organism>
<dbReference type="EMBL" id="FRDA01000008">
    <property type="protein sequence ID" value="SHN12601.1"/>
    <property type="molecule type" value="Genomic_DNA"/>
</dbReference>
<feature type="domain" description="Type II/III secretion system secretin-like" evidence="5">
    <location>
        <begin position="415"/>
        <end position="581"/>
    </location>
</feature>
<dbReference type="InterPro" id="IPR013359">
    <property type="entry name" value="Pilus_4B_PilN"/>
</dbReference>
<dbReference type="GO" id="GO:0009306">
    <property type="term" value="P:protein secretion"/>
    <property type="evidence" value="ECO:0007669"/>
    <property type="project" value="InterPro"/>
</dbReference>
<protein>
    <submittedName>
        <fullName evidence="7">Type IVB pilus formation outer membrane protein, R64 PilN family</fullName>
    </submittedName>
</protein>
<evidence type="ECO:0000259" key="6">
    <source>
        <dbReference type="Pfam" id="PF07655"/>
    </source>
</evidence>
<accession>A0A1M7P7J1</accession>
<dbReference type="Pfam" id="PF00263">
    <property type="entry name" value="Secretin"/>
    <property type="match status" value="1"/>
</dbReference>
<evidence type="ECO:0000256" key="2">
    <source>
        <dbReference type="ARBA" id="ARBA00022729"/>
    </source>
</evidence>
<evidence type="ECO:0000256" key="3">
    <source>
        <dbReference type="ARBA" id="ARBA00023136"/>
    </source>
</evidence>
<dbReference type="PROSITE" id="PS51257">
    <property type="entry name" value="PROKAR_LIPOPROTEIN"/>
    <property type="match status" value="1"/>
</dbReference>
<evidence type="ECO:0000256" key="4">
    <source>
        <dbReference type="SAM" id="MobiDB-lite"/>
    </source>
</evidence>
<comment type="subcellular location">
    <subcellularLocation>
        <location evidence="1">Membrane</location>
    </subcellularLocation>
</comment>
<feature type="compositionally biased region" description="Gly residues" evidence="4">
    <location>
        <begin position="248"/>
        <end position="272"/>
    </location>
</feature>
<keyword evidence="3" id="KW-0472">Membrane</keyword>
<dbReference type="RefSeq" id="WP_073168543.1">
    <property type="nucleotide sequence ID" value="NZ_FRDA01000008.1"/>
</dbReference>
<dbReference type="PANTHER" id="PTHR30332:SF24">
    <property type="entry name" value="SECRETIN GSPD-RELATED"/>
    <property type="match status" value="1"/>
</dbReference>